<protein>
    <submittedName>
        <fullName evidence="1">Uncharacterized protein</fullName>
    </submittedName>
</protein>
<name>A0A8S5QYE7_9CAUD</name>
<proteinExistence type="predicted"/>
<accession>A0A8S5QYE7</accession>
<dbReference type="EMBL" id="BK015758">
    <property type="protein sequence ID" value="DAE23700.1"/>
    <property type="molecule type" value="Genomic_DNA"/>
</dbReference>
<evidence type="ECO:0000313" key="1">
    <source>
        <dbReference type="EMBL" id="DAE23700.1"/>
    </source>
</evidence>
<reference evidence="1" key="1">
    <citation type="journal article" date="2021" name="Proc. Natl. Acad. Sci. U.S.A.">
        <title>A Catalog of Tens of Thousands of Viruses from Human Metagenomes Reveals Hidden Associations with Chronic Diseases.</title>
        <authorList>
            <person name="Tisza M.J."/>
            <person name="Buck C.B."/>
        </authorList>
    </citation>
    <scope>NUCLEOTIDE SEQUENCE</scope>
    <source>
        <strain evidence="1">Ctcj91</strain>
    </source>
</reference>
<organism evidence="1">
    <name type="scientific">Siphoviridae sp. ctcj91</name>
    <dbReference type="NCBI Taxonomy" id="2826395"/>
    <lineage>
        <taxon>Viruses</taxon>
        <taxon>Duplodnaviria</taxon>
        <taxon>Heunggongvirae</taxon>
        <taxon>Uroviricota</taxon>
        <taxon>Caudoviricetes</taxon>
    </lineage>
</organism>
<sequence length="182" mass="21827">MTKNELNDAYFNWMYQLVFDGRYSKKLSYRKLLREMHRIEFTYSIPMDGNRAEDGVDLRYRFGYENGYSSSMISAYLDNRMCSVLEMMIALAIRCEEHIMDDPDVGNRTGQWFWNMIVNLGLGSMNDSKFDRDYVEDIVQRFLDRKYSRNGDGGLFTVNHSRYDLRSVEIWYQMCWYLDENT</sequence>